<evidence type="ECO:0000259" key="2">
    <source>
        <dbReference type="Pfam" id="PF00534"/>
    </source>
</evidence>
<accession>A0ABR5K373</accession>
<reference evidence="4" key="1">
    <citation type="submission" date="2015-07" db="EMBL/GenBank/DDBJ databases">
        <title>Fjat-14205 dsm 2895.</title>
        <authorList>
            <person name="Liu B."/>
            <person name="Wang J."/>
            <person name="Zhu Y."/>
            <person name="Liu G."/>
            <person name="Chen Q."/>
            <person name="Chen Z."/>
            <person name="Lan J."/>
            <person name="Che J."/>
            <person name="Ge C."/>
            <person name="Shi H."/>
            <person name="Pan Z."/>
            <person name="Liu X."/>
        </authorList>
    </citation>
    <scope>NUCLEOTIDE SEQUENCE [LARGE SCALE GENOMIC DNA]</scope>
    <source>
        <strain evidence="4">DSM 25560</strain>
    </source>
</reference>
<dbReference type="PANTHER" id="PTHR46401:SF2">
    <property type="entry name" value="GLYCOSYLTRANSFERASE WBBK-RELATED"/>
    <property type="match status" value="1"/>
</dbReference>
<evidence type="ECO:0000256" key="1">
    <source>
        <dbReference type="ARBA" id="ARBA00022679"/>
    </source>
</evidence>
<dbReference type="GO" id="GO:0016740">
    <property type="term" value="F:transferase activity"/>
    <property type="evidence" value="ECO:0007669"/>
    <property type="project" value="UniProtKB-KW"/>
</dbReference>
<dbReference type="InterPro" id="IPR001296">
    <property type="entry name" value="Glyco_trans_1"/>
</dbReference>
<evidence type="ECO:0000313" key="4">
    <source>
        <dbReference type="Proteomes" id="UP000050668"/>
    </source>
</evidence>
<dbReference type="SUPFAM" id="SSF53756">
    <property type="entry name" value="UDP-Glycosyltransferase/glycogen phosphorylase"/>
    <property type="match status" value="1"/>
</dbReference>
<dbReference type="Pfam" id="PF00534">
    <property type="entry name" value="Glycos_transf_1"/>
    <property type="match status" value="1"/>
</dbReference>
<evidence type="ECO:0000313" key="3">
    <source>
        <dbReference type="EMBL" id="KOS69382.1"/>
    </source>
</evidence>
<dbReference type="Proteomes" id="UP000050668">
    <property type="component" value="Unassembled WGS sequence"/>
</dbReference>
<gene>
    <name evidence="3" type="ORF">AEA09_12995</name>
</gene>
<keyword evidence="4" id="KW-1185">Reference proteome</keyword>
<feature type="domain" description="Glycosyl transferase family 1" evidence="2">
    <location>
        <begin position="225"/>
        <end position="379"/>
    </location>
</feature>
<dbReference type="Gene3D" id="3.40.50.2000">
    <property type="entry name" value="Glycogen Phosphorylase B"/>
    <property type="match status" value="2"/>
</dbReference>
<organism evidence="3 4">
    <name type="scientific">Lysinibacillus contaminans</name>
    <dbReference type="NCBI Taxonomy" id="1293441"/>
    <lineage>
        <taxon>Bacteria</taxon>
        <taxon>Bacillati</taxon>
        <taxon>Bacillota</taxon>
        <taxon>Bacilli</taxon>
        <taxon>Bacillales</taxon>
        <taxon>Bacillaceae</taxon>
        <taxon>Lysinibacillus</taxon>
    </lineage>
</organism>
<dbReference type="PANTHER" id="PTHR46401">
    <property type="entry name" value="GLYCOSYLTRANSFERASE WBBK-RELATED"/>
    <property type="match status" value="1"/>
</dbReference>
<keyword evidence="1 3" id="KW-0808">Transferase</keyword>
<comment type="caution">
    <text evidence="3">The sequence shown here is derived from an EMBL/GenBank/DDBJ whole genome shotgun (WGS) entry which is preliminary data.</text>
</comment>
<dbReference type="EMBL" id="LGRV01000003">
    <property type="protein sequence ID" value="KOS69382.1"/>
    <property type="molecule type" value="Genomic_DNA"/>
</dbReference>
<proteinExistence type="predicted"/>
<name>A0ABR5K373_9BACI</name>
<dbReference type="RefSeq" id="WP_053584253.1">
    <property type="nucleotide sequence ID" value="NZ_LGRV01000003.1"/>
</dbReference>
<sequence>MKVLQINTVCGVGSTGRIATDINQILIEQGHESYIAYGRDFPKNCDTAIRIGTKMDNYAHVALTRIYDKHGFGSKKATEEFITKIEKLDPDVIHLHNIHGYYINIELLFDYIKRANKRVIWTLHDCWAFTGHCTHFDYVGCTKWKKGCFNCPEKASYPASEFLDNSESNYLRKKEIFTGVKDLTIVTPSKWLTGLVKESFLRDYPVVVINNGININVFKPTASTFREMHHLNDKFIILGVASNWGRKKGFDYFIELSSFLDEDEVIVLVGVSEKQKKELSKKIIGIIRTDSAKELVGIYSAADVFINPTLEDNFPTTNLEALASGTPVITFDSGGSTESLDETCGLIIEKKETIEIKNYIKRYREENFIKSKSCIERSKMYNVENQYREYMKLYLGEDSKVIQKEDLVKSFL</sequence>
<protein>
    <submittedName>
        <fullName evidence="3">Glycosyl transferase</fullName>
    </submittedName>
</protein>